<dbReference type="Pfam" id="PF03544">
    <property type="entry name" value="TonB_C"/>
    <property type="match status" value="1"/>
</dbReference>
<accession>A0ABT3PAH2</accession>
<evidence type="ECO:0000313" key="7">
    <source>
        <dbReference type="EMBL" id="MCW8109783.1"/>
    </source>
</evidence>
<dbReference type="PRINTS" id="PR01374">
    <property type="entry name" value="TONBPROTEIN"/>
</dbReference>
<dbReference type="NCBIfam" id="TIGR01352">
    <property type="entry name" value="tonB_Cterm"/>
    <property type="match status" value="1"/>
</dbReference>
<sequence length="403" mass="45019">MIEWLWQQALVSCLLICAILLLKPMMVKHIGAVGYYLTWAFIPVYLLFSIAIPTLYSLDADQVTSYLVTAKSQQQIINYSLTPHTTSLLVCWGGGFTVLTVWMILSHWRMLRSLKLPNAPTASLSYKKNSVNVFLSKKVSAPFITLAPHYTIVVPQHFSCLDPLARKLVIRHELVHMARGDLWWNILAIGCALVFWFNPLSWIGYREFRHAQELSCDAIVLKSHRPQYQVHYANTLLKFAATPSHSMLTSLPYSSKEQLKERIMNLKTSINRPGIVATIAVTLLSITGALQALELNKDHGVHNEPVYRATPVYPAKAVEQNIEGAVTLKFDIEQDGSVSDVKVVGAEPAGLFDQAAQDAVNQWQYQKGAPKDDVLVEIAFALGGDTVKVDAAKHEVVQVQNKK</sequence>
<dbReference type="CDD" id="cd07341">
    <property type="entry name" value="M56_BlaR1_MecR1_like"/>
    <property type="match status" value="1"/>
</dbReference>
<dbReference type="PANTHER" id="PTHR34978:SF3">
    <property type="entry name" value="SLR0241 PROTEIN"/>
    <property type="match status" value="1"/>
</dbReference>
<dbReference type="PROSITE" id="PS52015">
    <property type="entry name" value="TONB_CTD"/>
    <property type="match status" value="1"/>
</dbReference>
<reference evidence="7" key="1">
    <citation type="submission" date="2022-11" db="EMBL/GenBank/DDBJ databases">
        <title>Alteromonas sp. nov., isolated from sea water of the Qingdao.</title>
        <authorList>
            <person name="Wang Q."/>
        </authorList>
    </citation>
    <scope>NUCLEOTIDE SEQUENCE</scope>
    <source>
        <strain evidence="7">ASW11-7</strain>
    </source>
</reference>
<feature type="transmembrane region" description="Helical" evidence="5">
    <location>
        <begin position="182"/>
        <end position="205"/>
    </location>
</feature>
<dbReference type="RefSeq" id="WP_265618654.1">
    <property type="nucleotide sequence ID" value="NZ_JAPFRD010000013.1"/>
</dbReference>
<dbReference type="SUPFAM" id="SSF74653">
    <property type="entry name" value="TolA/TonB C-terminal domain"/>
    <property type="match status" value="1"/>
</dbReference>
<dbReference type="InterPro" id="IPR008756">
    <property type="entry name" value="Peptidase_M56"/>
</dbReference>
<evidence type="ECO:0000256" key="2">
    <source>
        <dbReference type="ARBA" id="ARBA00022692"/>
    </source>
</evidence>
<dbReference type="Gene3D" id="3.30.2420.10">
    <property type="entry name" value="TonB"/>
    <property type="match status" value="1"/>
</dbReference>
<feature type="transmembrane region" description="Helical" evidence="5">
    <location>
        <begin position="34"/>
        <end position="56"/>
    </location>
</feature>
<evidence type="ECO:0000256" key="3">
    <source>
        <dbReference type="ARBA" id="ARBA00022989"/>
    </source>
</evidence>
<dbReference type="Proteomes" id="UP001142810">
    <property type="component" value="Unassembled WGS sequence"/>
</dbReference>
<dbReference type="InterPro" id="IPR006260">
    <property type="entry name" value="TonB/TolA_C"/>
</dbReference>
<keyword evidence="8" id="KW-1185">Reference proteome</keyword>
<evidence type="ECO:0000259" key="6">
    <source>
        <dbReference type="PROSITE" id="PS52015"/>
    </source>
</evidence>
<feature type="transmembrane region" description="Helical" evidence="5">
    <location>
        <begin position="87"/>
        <end position="105"/>
    </location>
</feature>
<keyword evidence="5" id="KW-0997">Cell inner membrane</keyword>
<evidence type="ECO:0000256" key="1">
    <source>
        <dbReference type="ARBA" id="ARBA00004167"/>
    </source>
</evidence>
<comment type="subcellular location">
    <subcellularLocation>
        <location evidence="5">Cell inner membrane</location>
        <topology evidence="5">Single-pass membrane protein</topology>
        <orientation evidence="5">Periplasmic side</orientation>
    </subcellularLocation>
    <subcellularLocation>
        <location evidence="1">Membrane</location>
        <topology evidence="1">Single-pass membrane protein</topology>
    </subcellularLocation>
</comment>
<protein>
    <recommendedName>
        <fullName evidence="5">Protein TonB</fullName>
    </recommendedName>
</protein>
<name>A0ABT3PAH2_9ALTE</name>
<evidence type="ECO:0000313" key="8">
    <source>
        <dbReference type="Proteomes" id="UP001142810"/>
    </source>
</evidence>
<feature type="transmembrane region" description="Helical" evidence="5">
    <location>
        <begin position="6"/>
        <end position="22"/>
    </location>
</feature>
<dbReference type="InterPro" id="IPR037682">
    <property type="entry name" value="TonB_C"/>
</dbReference>
<keyword evidence="3 5" id="KW-1133">Transmembrane helix</keyword>
<dbReference type="InterPro" id="IPR052173">
    <property type="entry name" value="Beta-lactam_resp_regulator"/>
</dbReference>
<keyword evidence="5" id="KW-0735">Signal-anchor</keyword>
<dbReference type="EMBL" id="JAPFRD010000013">
    <property type="protein sequence ID" value="MCW8109783.1"/>
    <property type="molecule type" value="Genomic_DNA"/>
</dbReference>
<gene>
    <name evidence="7" type="ORF">OPS25_14850</name>
</gene>
<keyword evidence="5" id="KW-1003">Cell membrane</keyword>
<comment type="caution">
    <text evidence="5">Lacks conserved residue(s) required for the propagation of feature annotation.</text>
</comment>
<keyword evidence="2 5" id="KW-0812">Transmembrane</keyword>
<evidence type="ECO:0000256" key="5">
    <source>
        <dbReference type="RuleBase" id="RU362123"/>
    </source>
</evidence>
<dbReference type="PANTHER" id="PTHR34978">
    <property type="entry name" value="POSSIBLE SENSOR-TRANSDUCER PROTEIN BLAR"/>
    <property type="match status" value="1"/>
</dbReference>
<feature type="domain" description="TonB C-terminal" evidence="6">
    <location>
        <begin position="298"/>
        <end position="389"/>
    </location>
</feature>
<keyword evidence="4 5" id="KW-0472">Membrane</keyword>
<dbReference type="InterPro" id="IPR003538">
    <property type="entry name" value="TonB"/>
</dbReference>
<keyword evidence="5" id="KW-0653">Protein transport</keyword>
<proteinExistence type="inferred from homology"/>
<comment type="function">
    <text evidence="5">Interacts with outer membrane receptor proteins that carry out high-affinity binding and energy dependent uptake into the periplasmic space of specific substrates. It could act to transduce energy from the cytoplasmic membrane to specific energy-requiring processes in the outer membrane, resulting in the release into the periplasm of ligands bound by these outer membrane proteins.</text>
</comment>
<keyword evidence="5" id="KW-0813">Transport</keyword>
<evidence type="ECO:0000256" key="4">
    <source>
        <dbReference type="ARBA" id="ARBA00023136"/>
    </source>
</evidence>
<organism evidence="7 8">
    <name type="scientific">Alteromonas aquimaris</name>
    <dbReference type="NCBI Taxonomy" id="2998417"/>
    <lineage>
        <taxon>Bacteria</taxon>
        <taxon>Pseudomonadati</taxon>
        <taxon>Pseudomonadota</taxon>
        <taxon>Gammaproteobacteria</taxon>
        <taxon>Alteromonadales</taxon>
        <taxon>Alteromonadaceae</taxon>
        <taxon>Alteromonas/Salinimonas group</taxon>
        <taxon>Alteromonas</taxon>
    </lineage>
</organism>
<comment type="similarity">
    <text evidence="5">Belongs to the TonB family.</text>
</comment>
<comment type="caution">
    <text evidence="7">The sequence shown here is derived from an EMBL/GenBank/DDBJ whole genome shotgun (WGS) entry which is preliminary data.</text>
</comment>
<dbReference type="Pfam" id="PF05569">
    <property type="entry name" value="Peptidase_M56"/>
    <property type="match status" value="1"/>
</dbReference>